<keyword evidence="3 7" id="KW-1133">Transmembrane helix</keyword>
<dbReference type="PANTHER" id="PTHR45951">
    <property type="entry name" value="PROTEIN DISPATCHED-RELATED"/>
    <property type="match status" value="1"/>
</dbReference>
<evidence type="ECO:0000256" key="6">
    <source>
        <dbReference type="SAM" id="MobiDB-lite"/>
    </source>
</evidence>
<keyword evidence="5" id="KW-0325">Glycoprotein</keyword>
<dbReference type="PANTHER" id="PTHR45951:SF3">
    <property type="entry name" value="PROTEIN DISPATCHED"/>
    <property type="match status" value="1"/>
</dbReference>
<evidence type="ECO:0000256" key="5">
    <source>
        <dbReference type="ARBA" id="ARBA00023180"/>
    </source>
</evidence>
<feature type="region of interest" description="Disordered" evidence="6">
    <location>
        <begin position="330"/>
        <end position="426"/>
    </location>
</feature>
<comment type="caution">
    <text evidence="8">The sequence shown here is derived from an EMBL/GenBank/DDBJ whole genome shotgun (WGS) entry which is preliminary data.</text>
</comment>
<evidence type="ECO:0000256" key="7">
    <source>
        <dbReference type="SAM" id="Phobius"/>
    </source>
</evidence>
<feature type="compositionally biased region" description="Basic residues" evidence="6">
    <location>
        <begin position="388"/>
        <end position="400"/>
    </location>
</feature>
<feature type="non-terminal residue" evidence="8">
    <location>
        <position position="426"/>
    </location>
</feature>
<reference evidence="8 9" key="1">
    <citation type="submission" date="2024-05" db="EMBL/GenBank/DDBJ databases">
        <authorList>
            <person name="Wallberg A."/>
        </authorList>
    </citation>
    <scope>NUCLEOTIDE SEQUENCE [LARGE SCALE GENOMIC DNA]</scope>
</reference>
<evidence type="ECO:0000313" key="9">
    <source>
        <dbReference type="Proteomes" id="UP001497623"/>
    </source>
</evidence>
<evidence type="ECO:0000256" key="3">
    <source>
        <dbReference type="ARBA" id="ARBA00022989"/>
    </source>
</evidence>
<dbReference type="EMBL" id="CAXKWB010026972">
    <property type="protein sequence ID" value="CAL4131022.1"/>
    <property type="molecule type" value="Genomic_DNA"/>
</dbReference>
<protein>
    <submittedName>
        <fullName evidence="8">Uncharacterized protein</fullName>
    </submittedName>
</protein>
<feature type="compositionally biased region" description="Basic residues" evidence="6">
    <location>
        <begin position="343"/>
        <end position="355"/>
    </location>
</feature>
<evidence type="ECO:0000256" key="1">
    <source>
        <dbReference type="ARBA" id="ARBA00004141"/>
    </source>
</evidence>
<feature type="compositionally biased region" description="Basic and acidic residues" evidence="6">
    <location>
        <begin position="356"/>
        <end position="366"/>
    </location>
</feature>
<dbReference type="GO" id="GO:0007224">
    <property type="term" value="P:smoothened signaling pathway"/>
    <property type="evidence" value="ECO:0007669"/>
    <property type="project" value="TreeGrafter"/>
</dbReference>
<comment type="subcellular location">
    <subcellularLocation>
        <location evidence="1">Membrane</location>
        <topology evidence="1">Multi-pass membrane protein</topology>
    </subcellularLocation>
</comment>
<dbReference type="InterPro" id="IPR052081">
    <property type="entry name" value="Dispatched_Hh_regulator"/>
</dbReference>
<feature type="transmembrane region" description="Helical" evidence="7">
    <location>
        <begin position="6"/>
        <end position="32"/>
    </location>
</feature>
<dbReference type="AlphaFoldDB" id="A0AAV2RPH3"/>
<feature type="region of interest" description="Disordered" evidence="6">
    <location>
        <begin position="205"/>
        <end position="300"/>
    </location>
</feature>
<evidence type="ECO:0000256" key="2">
    <source>
        <dbReference type="ARBA" id="ARBA00022692"/>
    </source>
</evidence>
<gene>
    <name evidence="8" type="ORF">MNOR_LOCUS26673</name>
</gene>
<feature type="compositionally biased region" description="Basic residues" evidence="6">
    <location>
        <begin position="112"/>
        <end position="126"/>
    </location>
</feature>
<proteinExistence type="predicted"/>
<keyword evidence="9" id="KW-1185">Reference proteome</keyword>
<feature type="compositionally biased region" description="Polar residues" evidence="6">
    <location>
        <begin position="403"/>
        <end position="426"/>
    </location>
</feature>
<dbReference type="GO" id="GO:0016020">
    <property type="term" value="C:membrane"/>
    <property type="evidence" value="ECO:0007669"/>
    <property type="project" value="UniProtKB-SubCell"/>
</dbReference>
<keyword evidence="4 7" id="KW-0472">Membrane</keyword>
<sequence>MLPANVLAYIHVGTFLVVITATSYIYATLFYLPLLRIIGPEGGFGQLSYPKFDCCSCCQRAQPQHVNKTVYQQAFMSESTLSTSSTSGPHAHANASNDHHELEPLTAMRLSGRSHGRNHGSQRHKVARVDPSDPTENQSPNGGRNLKLMVGRTASMSSNRGAEGGAFVPRKKSIPSPGGATSDGGEPSPRHIVAPASSATTILYSEPDSDHQHGHHPPLEGRLSGESTGYHLGHRRMSGEPPAETHHEGGHIHKHQHSIKSTSSRRMTSDSRQHSTESKHHSRQHSTDSNHHHYQHSPRDMRLTSDMRQQSIESSQYHYPHHQKLEGRLSSDARQNSTESQHHIQRKPSQHSPRTKRQDQYHHIQLDGRLSVDNSAALRRVGSERHHSPNRSSHHRSRRHSQVDSQINLSSLATTTEGVSMVTPNV</sequence>
<name>A0AAV2RPH3_MEGNR</name>
<evidence type="ECO:0000313" key="8">
    <source>
        <dbReference type="EMBL" id="CAL4131022.1"/>
    </source>
</evidence>
<evidence type="ECO:0000256" key="4">
    <source>
        <dbReference type="ARBA" id="ARBA00023136"/>
    </source>
</evidence>
<keyword evidence="2 7" id="KW-0812">Transmembrane</keyword>
<organism evidence="8 9">
    <name type="scientific">Meganyctiphanes norvegica</name>
    <name type="common">Northern krill</name>
    <name type="synonym">Thysanopoda norvegica</name>
    <dbReference type="NCBI Taxonomy" id="48144"/>
    <lineage>
        <taxon>Eukaryota</taxon>
        <taxon>Metazoa</taxon>
        <taxon>Ecdysozoa</taxon>
        <taxon>Arthropoda</taxon>
        <taxon>Crustacea</taxon>
        <taxon>Multicrustacea</taxon>
        <taxon>Malacostraca</taxon>
        <taxon>Eumalacostraca</taxon>
        <taxon>Eucarida</taxon>
        <taxon>Euphausiacea</taxon>
        <taxon>Euphausiidae</taxon>
        <taxon>Meganyctiphanes</taxon>
    </lineage>
</organism>
<feature type="compositionally biased region" description="Basic and acidic residues" evidence="6">
    <location>
        <begin position="267"/>
        <end position="300"/>
    </location>
</feature>
<feature type="region of interest" description="Disordered" evidence="6">
    <location>
        <begin position="111"/>
        <end position="192"/>
    </location>
</feature>
<feature type="region of interest" description="Disordered" evidence="6">
    <location>
        <begin position="81"/>
        <end position="100"/>
    </location>
</feature>
<dbReference type="GO" id="GO:0022857">
    <property type="term" value="F:transmembrane transporter activity"/>
    <property type="evidence" value="ECO:0007669"/>
    <property type="project" value="TreeGrafter"/>
</dbReference>
<dbReference type="Proteomes" id="UP001497623">
    <property type="component" value="Unassembled WGS sequence"/>
</dbReference>
<accession>A0AAV2RPH3</accession>